<feature type="transmembrane region" description="Helical" evidence="6">
    <location>
        <begin position="366"/>
        <end position="388"/>
    </location>
</feature>
<keyword evidence="4 6" id="KW-1133">Transmembrane helix</keyword>
<dbReference type="InterPro" id="IPR004869">
    <property type="entry name" value="MMPL_dom"/>
</dbReference>
<sequence>YRQEFEDFDGMMVVVSDEDPEKMKKFVDFFVTKLKPHAEKFSTVLHKIDTEYFRKKGLLYLEQDDLADLKIKLESNQNFLRKTNTSPGLNNLMESINAEISTGMVNSILTGFLGDEDSKDDKDETSDDLSLLIALEKQILWYLQGKGSYVSPWSSFLTDDKKSLREEGYLVSEDGGLIFILMVPNEGSGEAKSIQNSISLVRKLIKEVHSRFPGVEAGLTGEDVIAADEMAITQIDVQNASQIALLGVALLFIISYRGVVKPLLAVFSLIIALCWSIGWATLVVGHLNILTIVFTTILIGLGIDFGIHILERYKEERVFGNDVLHSLQKTIQGTGRGNFAGAVTTGMAFGGMIFTDFIGIVELGKISGGGIFFCMISMILVLPALISLEEKIRKP</sequence>
<feature type="transmembrane region" description="Helical" evidence="6">
    <location>
        <begin position="289"/>
        <end position="310"/>
    </location>
</feature>
<dbReference type="InterPro" id="IPR050545">
    <property type="entry name" value="Mycobact_MmpL"/>
</dbReference>
<name>A0A382LTP6_9ZZZZ</name>
<proteinExistence type="predicted"/>
<organism evidence="8">
    <name type="scientific">marine metagenome</name>
    <dbReference type="NCBI Taxonomy" id="408172"/>
    <lineage>
        <taxon>unclassified sequences</taxon>
        <taxon>metagenomes</taxon>
        <taxon>ecological metagenomes</taxon>
    </lineage>
</organism>
<feature type="transmembrane region" description="Helical" evidence="6">
    <location>
        <begin position="339"/>
        <end position="360"/>
    </location>
</feature>
<feature type="transmembrane region" description="Helical" evidence="6">
    <location>
        <begin position="240"/>
        <end position="256"/>
    </location>
</feature>
<dbReference type="AlphaFoldDB" id="A0A382LTP6"/>
<evidence type="ECO:0000313" key="8">
    <source>
        <dbReference type="EMBL" id="SVC40018.1"/>
    </source>
</evidence>
<evidence type="ECO:0000256" key="4">
    <source>
        <dbReference type="ARBA" id="ARBA00022989"/>
    </source>
</evidence>
<dbReference type="Pfam" id="PF03176">
    <property type="entry name" value="MMPL"/>
    <property type="match status" value="1"/>
</dbReference>
<evidence type="ECO:0000256" key="3">
    <source>
        <dbReference type="ARBA" id="ARBA00022692"/>
    </source>
</evidence>
<evidence type="ECO:0000256" key="1">
    <source>
        <dbReference type="ARBA" id="ARBA00004651"/>
    </source>
</evidence>
<feature type="transmembrane region" description="Helical" evidence="6">
    <location>
        <begin position="263"/>
        <end position="283"/>
    </location>
</feature>
<gene>
    <name evidence="8" type="ORF">METZ01_LOCUS292872</name>
</gene>
<feature type="non-terminal residue" evidence="8">
    <location>
        <position position="395"/>
    </location>
</feature>
<evidence type="ECO:0000256" key="5">
    <source>
        <dbReference type="ARBA" id="ARBA00023136"/>
    </source>
</evidence>
<dbReference type="PANTHER" id="PTHR33406:SF13">
    <property type="entry name" value="MEMBRANE PROTEIN YDFJ"/>
    <property type="match status" value="1"/>
</dbReference>
<reference evidence="8" key="1">
    <citation type="submission" date="2018-05" db="EMBL/GenBank/DDBJ databases">
        <authorList>
            <person name="Lanie J.A."/>
            <person name="Ng W.-L."/>
            <person name="Kazmierczak K.M."/>
            <person name="Andrzejewski T.M."/>
            <person name="Davidsen T.M."/>
            <person name="Wayne K.J."/>
            <person name="Tettelin H."/>
            <person name="Glass J.I."/>
            <person name="Rusch D."/>
            <person name="Podicherti R."/>
            <person name="Tsui H.-C.T."/>
            <person name="Winkler M.E."/>
        </authorList>
    </citation>
    <scope>NUCLEOTIDE SEQUENCE</scope>
</reference>
<keyword evidence="3 6" id="KW-0812">Transmembrane</keyword>
<protein>
    <recommendedName>
        <fullName evidence="7">Membrane transport protein MMPL domain-containing protein</fullName>
    </recommendedName>
</protein>
<evidence type="ECO:0000259" key="7">
    <source>
        <dbReference type="Pfam" id="PF03176"/>
    </source>
</evidence>
<dbReference type="PANTHER" id="PTHR33406">
    <property type="entry name" value="MEMBRANE PROTEIN MJ1562-RELATED"/>
    <property type="match status" value="1"/>
</dbReference>
<accession>A0A382LTP6</accession>
<feature type="domain" description="Membrane transport protein MMPL" evidence="7">
    <location>
        <begin position="150"/>
        <end position="388"/>
    </location>
</feature>
<dbReference type="GO" id="GO:0005886">
    <property type="term" value="C:plasma membrane"/>
    <property type="evidence" value="ECO:0007669"/>
    <property type="project" value="UniProtKB-SubCell"/>
</dbReference>
<keyword evidence="2" id="KW-1003">Cell membrane</keyword>
<feature type="non-terminal residue" evidence="8">
    <location>
        <position position="1"/>
    </location>
</feature>
<dbReference type="SUPFAM" id="SSF82866">
    <property type="entry name" value="Multidrug efflux transporter AcrB transmembrane domain"/>
    <property type="match status" value="1"/>
</dbReference>
<evidence type="ECO:0000256" key="6">
    <source>
        <dbReference type="SAM" id="Phobius"/>
    </source>
</evidence>
<dbReference type="EMBL" id="UINC01089165">
    <property type="protein sequence ID" value="SVC40018.1"/>
    <property type="molecule type" value="Genomic_DNA"/>
</dbReference>
<keyword evidence="5 6" id="KW-0472">Membrane</keyword>
<comment type="subcellular location">
    <subcellularLocation>
        <location evidence="1">Cell membrane</location>
        <topology evidence="1">Multi-pass membrane protein</topology>
    </subcellularLocation>
</comment>
<dbReference type="Gene3D" id="1.20.1640.10">
    <property type="entry name" value="Multidrug efflux transporter AcrB transmembrane domain"/>
    <property type="match status" value="1"/>
</dbReference>
<evidence type="ECO:0000256" key="2">
    <source>
        <dbReference type="ARBA" id="ARBA00022475"/>
    </source>
</evidence>